<dbReference type="EMBL" id="CAJFDI010000004">
    <property type="protein sequence ID" value="CAD5225332.1"/>
    <property type="molecule type" value="Genomic_DNA"/>
</dbReference>
<evidence type="ECO:0000259" key="6">
    <source>
        <dbReference type="PROSITE" id="PS51194"/>
    </source>
</evidence>
<dbReference type="Pfam" id="PF00270">
    <property type="entry name" value="DEAD"/>
    <property type="match status" value="1"/>
</dbReference>
<name>A0A1I7SBK1_BURXY</name>
<reference evidence="7" key="2">
    <citation type="submission" date="2020-09" db="EMBL/GenBank/DDBJ databases">
        <authorList>
            <person name="Kikuchi T."/>
        </authorList>
    </citation>
    <scope>NUCLEOTIDE SEQUENCE</scope>
    <source>
        <strain evidence="7">Ka4C1</strain>
    </source>
</reference>
<gene>
    <name evidence="7" type="ORF">BXYJ_LOCUS8491</name>
</gene>
<sequence>MSDEENDELDPYVKFRMQQLEAPEEGTAHDEFDIREENAIRMVGGQRKDLFYATSHANKKNLEQRRRGVIKKSRFEDHELDNADDVIEAGELYHDMKMIDDKNVVVKNFNGQFNLIDSFNDMELDKKLDDNVKKRYKAPSTIQRYAYPLIRETDRNLICRAPTGSGKTAAFLIPLIQSIIEIKKKDGTITNYQNPYAIILCHTRELALQLAKDAAIFTRGTPVGITFLIGEVMEDLRDREAKVGADIIIGTPGKLERTFFQDRNGGRFSLSKTAYFIADEADRLAGEYTFRSIVVRFRREILKATHGKSRLFMFSATSEEERDEVLAPNAVILEVGDATMPVLSVVQKFVEVRKSGFRYAEEEFINRKPELYHPRDLLHAILRRRSKLVDGVPRVDKTLVFVSKRRQADALAINLMQNGYLAISTNGSIPMNVRNETIESFKKGEIDIIVCTNVLARGINLPNVSLVINYNLPQAGLVYPTEYIHRLGRTGRMGNAGAAISFFDREKDKDIAGFLKKHLLQCNQPVPQFIEDTLNNGFDEFEANWRRILRKKCEADPDYVVPHKSIAEADQINFI</sequence>
<evidence type="ECO:0000313" key="10">
    <source>
        <dbReference type="WBParaSite" id="BXY_1040000.1"/>
    </source>
</evidence>
<dbReference type="CDD" id="cd18787">
    <property type="entry name" value="SF2_C_DEAD"/>
    <property type="match status" value="1"/>
</dbReference>
<dbReference type="PANTHER" id="PTHR47959">
    <property type="entry name" value="ATP-DEPENDENT RNA HELICASE RHLE-RELATED"/>
    <property type="match status" value="1"/>
</dbReference>
<dbReference type="OrthoDB" id="5871318at2759"/>
<dbReference type="GO" id="GO:0003724">
    <property type="term" value="F:RNA helicase activity"/>
    <property type="evidence" value="ECO:0007669"/>
    <property type="project" value="TreeGrafter"/>
</dbReference>
<dbReference type="Proteomes" id="UP000659654">
    <property type="component" value="Unassembled WGS sequence"/>
</dbReference>
<reference evidence="10" key="1">
    <citation type="submission" date="2016-11" db="UniProtKB">
        <authorList>
            <consortium name="WormBaseParasite"/>
        </authorList>
    </citation>
    <scope>IDENTIFICATION</scope>
</reference>
<dbReference type="SMART" id="SM00490">
    <property type="entry name" value="HELICc"/>
    <property type="match status" value="1"/>
</dbReference>
<dbReference type="Gene3D" id="3.40.50.300">
    <property type="entry name" value="P-loop containing nucleotide triphosphate hydrolases"/>
    <property type="match status" value="2"/>
</dbReference>
<dbReference type="GO" id="GO:0005524">
    <property type="term" value="F:ATP binding"/>
    <property type="evidence" value="ECO:0007669"/>
    <property type="project" value="UniProtKB-KW"/>
</dbReference>
<organism evidence="8 10">
    <name type="scientific">Bursaphelenchus xylophilus</name>
    <name type="common">Pinewood nematode worm</name>
    <name type="synonym">Aphelenchoides xylophilus</name>
    <dbReference type="NCBI Taxonomy" id="6326"/>
    <lineage>
        <taxon>Eukaryota</taxon>
        <taxon>Metazoa</taxon>
        <taxon>Ecdysozoa</taxon>
        <taxon>Nematoda</taxon>
        <taxon>Chromadorea</taxon>
        <taxon>Rhabditida</taxon>
        <taxon>Tylenchina</taxon>
        <taxon>Tylenchomorpha</taxon>
        <taxon>Aphelenchoidea</taxon>
        <taxon>Aphelenchoididae</taxon>
        <taxon>Bursaphelenchus</taxon>
    </lineage>
</organism>
<keyword evidence="3" id="KW-0347">Helicase</keyword>
<dbReference type="SMR" id="A0A1I7SBK1"/>
<evidence type="ECO:0000256" key="2">
    <source>
        <dbReference type="ARBA" id="ARBA00022801"/>
    </source>
</evidence>
<dbReference type="InterPro" id="IPR001650">
    <property type="entry name" value="Helicase_C-like"/>
</dbReference>
<dbReference type="GO" id="GO:0003676">
    <property type="term" value="F:nucleic acid binding"/>
    <property type="evidence" value="ECO:0007669"/>
    <property type="project" value="InterPro"/>
</dbReference>
<dbReference type="SMART" id="SM00487">
    <property type="entry name" value="DEXDc"/>
    <property type="match status" value="1"/>
</dbReference>
<feature type="domain" description="Helicase C-terminal" evidence="6">
    <location>
        <begin position="387"/>
        <end position="534"/>
    </location>
</feature>
<evidence type="ECO:0000256" key="1">
    <source>
        <dbReference type="ARBA" id="ARBA00022741"/>
    </source>
</evidence>
<evidence type="ECO:0000313" key="8">
    <source>
        <dbReference type="Proteomes" id="UP000095284"/>
    </source>
</evidence>
<dbReference type="InterPro" id="IPR027417">
    <property type="entry name" value="P-loop_NTPase"/>
</dbReference>
<feature type="domain" description="Helicase ATP-binding" evidence="5">
    <location>
        <begin position="148"/>
        <end position="336"/>
    </location>
</feature>
<dbReference type="PROSITE" id="PS51194">
    <property type="entry name" value="HELICASE_CTER"/>
    <property type="match status" value="1"/>
</dbReference>
<dbReference type="Pfam" id="PF00271">
    <property type="entry name" value="Helicase_C"/>
    <property type="match status" value="1"/>
</dbReference>
<proteinExistence type="predicted"/>
<evidence type="ECO:0000313" key="9">
    <source>
        <dbReference type="Proteomes" id="UP000659654"/>
    </source>
</evidence>
<dbReference type="PANTHER" id="PTHR47959:SF1">
    <property type="entry name" value="ATP-DEPENDENT RNA HELICASE DBPA"/>
    <property type="match status" value="1"/>
</dbReference>
<dbReference type="Proteomes" id="UP000095284">
    <property type="component" value="Unplaced"/>
</dbReference>
<dbReference type="AlphaFoldDB" id="A0A1I7SBK1"/>
<evidence type="ECO:0000256" key="3">
    <source>
        <dbReference type="ARBA" id="ARBA00022806"/>
    </source>
</evidence>
<dbReference type="InterPro" id="IPR044742">
    <property type="entry name" value="DEAD/DEAH_RhlB"/>
</dbReference>
<dbReference type="Proteomes" id="UP000582659">
    <property type="component" value="Unassembled WGS sequence"/>
</dbReference>
<keyword evidence="4" id="KW-0067">ATP-binding</keyword>
<dbReference type="SUPFAM" id="SSF52540">
    <property type="entry name" value="P-loop containing nucleoside triphosphate hydrolases"/>
    <property type="match status" value="1"/>
</dbReference>
<keyword evidence="1" id="KW-0547">Nucleotide-binding</keyword>
<dbReference type="GO" id="GO:0016787">
    <property type="term" value="F:hydrolase activity"/>
    <property type="evidence" value="ECO:0007669"/>
    <property type="project" value="UniProtKB-KW"/>
</dbReference>
<dbReference type="PROSITE" id="PS51192">
    <property type="entry name" value="HELICASE_ATP_BIND_1"/>
    <property type="match status" value="1"/>
</dbReference>
<dbReference type="EMBL" id="CAJFCV020000004">
    <property type="protein sequence ID" value="CAG9114401.1"/>
    <property type="molecule type" value="Genomic_DNA"/>
</dbReference>
<dbReference type="CDD" id="cd00268">
    <property type="entry name" value="DEADc"/>
    <property type="match status" value="1"/>
</dbReference>
<dbReference type="GO" id="GO:0005829">
    <property type="term" value="C:cytosol"/>
    <property type="evidence" value="ECO:0007669"/>
    <property type="project" value="TreeGrafter"/>
</dbReference>
<evidence type="ECO:0000256" key="4">
    <source>
        <dbReference type="ARBA" id="ARBA00022840"/>
    </source>
</evidence>
<dbReference type="eggNOG" id="KOG0335">
    <property type="taxonomic scope" value="Eukaryota"/>
</dbReference>
<dbReference type="WBParaSite" id="BXY_1040000.1">
    <property type="protein sequence ID" value="BXY_1040000.1"/>
    <property type="gene ID" value="BXY_1040000"/>
</dbReference>
<keyword evidence="2" id="KW-0378">Hydrolase</keyword>
<dbReference type="InterPro" id="IPR014001">
    <property type="entry name" value="Helicase_ATP-bd"/>
</dbReference>
<dbReference type="InterPro" id="IPR050079">
    <property type="entry name" value="DEAD_box_RNA_helicase"/>
</dbReference>
<evidence type="ECO:0000259" key="5">
    <source>
        <dbReference type="PROSITE" id="PS51192"/>
    </source>
</evidence>
<accession>A0A1I7SBK1</accession>
<evidence type="ECO:0000313" key="7">
    <source>
        <dbReference type="EMBL" id="CAD5225332.1"/>
    </source>
</evidence>
<dbReference type="InterPro" id="IPR011545">
    <property type="entry name" value="DEAD/DEAH_box_helicase_dom"/>
</dbReference>
<protein>
    <submittedName>
        <fullName evidence="7">(pine wood nematode) hypothetical protein</fullName>
    </submittedName>
</protein>
<keyword evidence="9" id="KW-1185">Reference proteome</keyword>